<keyword evidence="4" id="KW-1185">Reference proteome</keyword>
<keyword evidence="1" id="KW-0677">Repeat</keyword>
<dbReference type="SMART" id="SM00671">
    <property type="entry name" value="SEL1"/>
    <property type="match status" value="2"/>
</dbReference>
<feature type="chain" id="PRO_5031474482" evidence="2">
    <location>
        <begin position="20"/>
        <end position="141"/>
    </location>
</feature>
<gene>
    <name evidence="3" type="ORF">HH212_23335</name>
</gene>
<feature type="signal peptide" evidence="2">
    <location>
        <begin position="1"/>
        <end position="19"/>
    </location>
</feature>
<dbReference type="KEGG" id="mfy:HH212_23335"/>
<dbReference type="InterPro" id="IPR051726">
    <property type="entry name" value="Chitin_Synth_Reg"/>
</dbReference>
<sequence>MRKLALLAVLAGWSVQAAAQQVQCAPTGAQAWSPEAAYRLGLALRNGDGRVRDAAAALRLLAEAAECGLPQAMFILAHMLAAGEGTAPDPAAARRWLERAAQLDYPEALQELALGESDPQRADELLREAAHALRHRAAEQR</sequence>
<accession>A0A7Z2W001</accession>
<evidence type="ECO:0000313" key="3">
    <source>
        <dbReference type="EMBL" id="QJE02588.1"/>
    </source>
</evidence>
<dbReference type="PANTHER" id="PTHR46430">
    <property type="entry name" value="PROTEIN SKT5-RELATED"/>
    <property type="match status" value="1"/>
</dbReference>
<evidence type="ECO:0000256" key="2">
    <source>
        <dbReference type="SAM" id="SignalP"/>
    </source>
</evidence>
<evidence type="ECO:0000256" key="1">
    <source>
        <dbReference type="ARBA" id="ARBA00022737"/>
    </source>
</evidence>
<proteinExistence type="predicted"/>
<dbReference type="RefSeq" id="WP_170204671.1">
    <property type="nucleotide sequence ID" value="NZ_CP051685.1"/>
</dbReference>
<dbReference type="InterPro" id="IPR006597">
    <property type="entry name" value="Sel1-like"/>
</dbReference>
<dbReference type="Gene3D" id="1.25.40.10">
    <property type="entry name" value="Tetratricopeptide repeat domain"/>
    <property type="match status" value="1"/>
</dbReference>
<keyword evidence="2" id="KW-0732">Signal</keyword>
<evidence type="ECO:0000313" key="4">
    <source>
        <dbReference type="Proteomes" id="UP000502415"/>
    </source>
</evidence>
<dbReference type="SUPFAM" id="SSF81901">
    <property type="entry name" value="HCP-like"/>
    <property type="match status" value="1"/>
</dbReference>
<reference evidence="3 4" key="1">
    <citation type="submission" date="2020-04" db="EMBL/GenBank/DDBJ databases">
        <title>Genome sequencing of novel species.</title>
        <authorList>
            <person name="Heo J."/>
            <person name="Kim S.-J."/>
            <person name="Kim J.-S."/>
            <person name="Hong S.-B."/>
            <person name="Kwon S.-W."/>
        </authorList>
    </citation>
    <scope>NUCLEOTIDE SEQUENCE [LARGE SCALE GENOMIC DNA]</scope>
    <source>
        <strain evidence="3 4">GN2-R2</strain>
    </source>
</reference>
<dbReference type="PANTHER" id="PTHR46430:SF2">
    <property type="entry name" value="CHITIN SYNTHASE REGULATORY FACTOR 4"/>
    <property type="match status" value="1"/>
</dbReference>
<name>A0A7Z2W001_9BURK</name>
<protein>
    <submittedName>
        <fullName evidence="3">Sel1 repeat family protein</fullName>
    </submittedName>
</protein>
<dbReference type="Proteomes" id="UP000502415">
    <property type="component" value="Chromosome"/>
</dbReference>
<dbReference type="InterPro" id="IPR011990">
    <property type="entry name" value="TPR-like_helical_dom_sf"/>
</dbReference>
<dbReference type="AlphaFoldDB" id="A0A7Z2W001"/>
<dbReference type="EMBL" id="CP051685">
    <property type="protein sequence ID" value="QJE02588.1"/>
    <property type="molecule type" value="Genomic_DNA"/>
</dbReference>
<organism evidence="3 4">
    <name type="scientific">Massilia forsythiae</name>
    <dbReference type="NCBI Taxonomy" id="2728020"/>
    <lineage>
        <taxon>Bacteria</taxon>
        <taxon>Pseudomonadati</taxon>
        <taxon>Pseudomonadota</taxon>
        <taxon>Betaproteobacteria</taxon>
        <taxon>Burkholderiales</taxon>
        <taxon>Oxalobacteraceae</taxon>
        <taxon>Telluria group</taxon>
        <taxon>Massilia</taxon>
    </lineage>
</organism>
<dbReference type="Pfam" id="PF08238">
    <property type="entry name" value="Sel1"/>
    <property type="match status" value="2"/>
</dbReference>